<proteinExistence type="predicted"/>
<organism evidence="1">
    <name type="scientific">Mammaliicoccus sciuri</name>
    <name type="common">Staphylococcus sciuri</name>
    <dbReference type="NCBI Taxonomy" id="1296"/>
    <lineage>
        <taxon>Bacteria</taxon>
        <taxon>Bacillati</taxon>
        <taxon>Bacillota</taxon>
        <taxon>Bacilli</taxon>
        <taxon>Bacillales</taxon>
        <taxon>Staphylococcaceae</taxon>
        <taxon>Mammaliicoccus</taxon>
    </lineage>
</organism>
<protein>
    <submittedName>
        <fullName evidence="1">Uncharacterized protein</fullName>
    </submittedName>
</protein>
<accession>A0A517CM63</accession>
<dbReference type="AlphaFoldDB" id="A0A517CM63"/>
<dbReference type="InterPro" id="IPR046556">
    <property type="entry name" value="DUF6710"/>
</dbReference>
<name>A0A517CM63_MAMSC</name>
<geneLocation type="plasmid" evidence="1">
    <name>pSSLNP162</name>
</geneLocation>
<evidence type="ECO:0000313" key="1">
    <source>
        <dbReference type="EMBL" id="QDR66104.1"/>
    </source>
</evidence>
<dbReference type="Pfam" id="PF20457">
    <property type="entry name" value="DUF6710"/>
    <property type="match status" value="1"/>
</dbReference>
<sequence length="284" mass="33275">MKNWFAKKVNKDKNLQVELASIYPNNKGLKDVLDYIDHDQNMKEKQLHQILNYAEDLIKLSASEECEEAETQPIFSYIKIFTDYIQTKNVIHILSNSEFIPIGSGSISLRDSYHHTINDIFMDLLGEGEHHLRKFKKRYTVQNGKHPIVTEIWNPDRITNNIATIGKGIKFSKRDNNTFEHYDFNHRGTYIYPLGIVHVDNGNHSINAGMLKSEGHFYIDDIIDISRKYNQYYFDGTNIVDVNNNNKRFIFFELGVIYEIGRLLLRDNTPFSDEIKNTIKEKEY</sequence>
<reference evidence="1" key="1">
    <citation type="submission" date="2019-07" db="EMBL/GenBank/DDBJ databases">
        <title>Draft Genome Sequence of Megaplasmid-Bearing Staphylococcus scuiri strain B9-58B Isolated from Retail Pork.</title>
        <authorList>
            <person name="Neyaz L."/>
            <person name="Karki A.B."/>
            <person name="Fakhr M.K."/>
        </authorList>
    </citation>
    <scope>NUCLEOTIDE SEQUENCE</scope>
    <source>
        <strain evidence="1">B9-58B</strain>
        <plasmid evidence="1">pSSLNP162</plasmid>
    </source>
</reference>
<keyword evidence="1" id="KW-0614">Plasmid</keyword>
<dbReference type="RefSeq" id="WP_152292152.1">
    <property type="nucleotide sequence ID" value="NZ_CP041918.1"/>
</dbReference>
<dbReference type="EMBL" id="CP041918">
    <property type="protein sequence ID" value="QDR66104.1"/>
    <property type="molecule type" value="Genomic_DNA"/>
</dbReference>
<gene>
    <name evidence="1" type="ORF">FPV13_14480</name>
</gene>